<dbReference type="GO" id="GO:0000324">
    <property type="term" value="C:fungal-type vacuole"/>
    <property type="evidence" value="ECO:0007669"/>
    <property type="project" value="TreeGrafter"/>
</dbReference>
<evidence type="ECO:0000256" key="4">
    <source>
        <dbReference type="ARBA" id="ARBA00022801"/>
    </source>
</evidence>
<sequence>MRFSSLSTALLGLVVSVNALPGLPADSKLFRTKQPPALSDVSVFNHVATNSKLEYVTNSGICETTPGVNQYSGYLSVGKNHSMWFWFFEARHDPDNAPVAIWLNGGPGCSSMIGLFQENGPCHFVNNETEPRLNPNSWNEYANMLYIDQPIGSGFSVGTLDVNSTIQAAPYIWKFMQAFFERFPKYSSREFGLFTQSYGGHYGPEFATYFLEKNEQIDQGKAEGYKIDMVALGINNGWIDPRRQFKSYATYANRNPYKKILNDKWIGHFIDAYDEYCAPALANCTELTGQDEACANADEVCNTQMYVNLEIASGVDFNIYDVRTGKDGVEPPETFMDYITRADVMQAIGARTRFAECDAAVYANMATTGDDARSFLGPLADVVKRGINTLIWAGDTDWICNWEGNLWAAEALEWPNRSRFATTTLSNYTVDGKVRGQYKTVDNLGFLKVFEAGHLVPYYQPETALQVFKQMMQKKPIKPT</sequence>
<comment type="similarity">
    <text evidence="1">Belongs to the peptidase S10 family.</text>
</comment>
<evidence type="ECO:0000256" key="6">
    <source>
        <dbReference type="SAM" id="SignalP"/>
    </source>
</evidence>
<dbReference type="Gene3D" id="3.40.50.1820">
    <property type="entry name" value="alpha/beta hydrolase"/>
    <property type="match status" value="1"/>
</dbReference>
<evidence type="ECO:0000313" key="8">
    <source>
        <dbReference type="Proteomes" id="UP000635477"/>
    </source>
</evidence>
<protein>
    <recommendedName>
        <fullName evidence="9">Carboxypeptidase D</fullName>
    </recommendedName>
</protein>
<dbReference type="PANTHER" id="PTHR11802:SF453">
    <property type="entry name" value="S1, PUTATIVE-RELATED"/>
    <property type="match status" value="1"/>
</dbReference>
<keyword evidence="8" id="KW-1185">Reference proteome</keyword>
<keyword evidence="5" id="KW-0325">Glycoprotein</keyword>
<dbReference type="GO" id="GO:0004185">
    <property type="term" value="F:serine-type carboxypeptidase activity"/>
    <property type="evidence" value="ECO:0007669"/>
    <property type="project" value="InterPro"/>
</dbReference>
<dbReference type="PRINTS" id="PR00724">
    <property type="entry name" value="CRBOXYPTASEC"/>
</dbReference>
<dbReference type="Gene3D" id="1.10.287.410">
    <property type="match status" value="1"/>
</dbReference>
<dbReference type="Pfam" id="PF00450">
    <property type="entry name" value="Peptidase_S10"/>
    <property type="match status" value="1"/>
</dbReference>
<name>A0A8H4UPB7_9HYPO</name>
<dbReference type="AlphaFoldDB" id="A0A8H4UPB7"/>
<dbReference type="InterPro" id="IPR029058">
    <property type="entry name" value="AB_hydrolase_fold"/>
</dbReference>
<keyword evidence="4" id="KW-0378">Hydrolase</keyword>
<proteinExistence type="inferred from homology"/>
<dbReference type="Proteomes" id="UP000635477">
    <property type="component" value="Unassembled WGS sequence"/>
</dbReference>
<accession>A0A8H4UPB7</accession>
<feature type="signal peptide" evidence="6">
    <location>
        <begin position="1"/>
        <end position="19"/>
    </location>
</feature>
<dbReference type="GO" id="GO:0006508">
    <property type="term" value="P:proteolysis"/>
    <property type="evidence" value="ECO:0007669"/>
    <property type="project" value="UniProtKB-KW"/>
</dbReference>
<comment type="caution">
    <text evidence="7">The sequence shown here is derived from an EMBL/GenBank/DDBJ whole genome shotgun (WGS) entry which is preliminary data.</text>
</comment>
<dbReference type="SUPFAM" id="SSF53474">
    <property type="entry name" value="alpha/beta-Hydrolases"/>
    <property type="match status" value="1"/>
</dbReference>
<evidence type="ECO:0008006" key="9">
    <source>
        <dbReference type="Google" id="ProtNLM"/>
    </source>
</evidence>
<evidence type="ECO:0000313" key="7">
    <source>
        <dbReference type="EMBL" id="KAF4980400.1"/>
    </source>
</evidence>
<evidence type="ECO:0000256" key="5">
    <source>
        <dbReference type="ARBA" id="ARBA00023180"/>
    </source>
</evidence>
<keyword evidence="3" id="KW-0645">Protease</keyword>
<dbReference type="OrthoDB" id="443318at2759"/>
<evidence type="ECO:0000256" key="2">
    <source>
        <dbReference type="ARBA" id="ARBA00022645"/>
    </source>
</evidence>
<feature type="chain" id="PRO_5034841317" description="Carboxypeptidase D" evidence="6">
    <location>
        <begin position="20"/>
        <end position="480"/>
    </location>
</feature>
<evidence type="ECO:0000256" key="1">
    <source>
        <dbReference type="ARBA" id="ARBA00009431"/>
    </source>
</evidence>
<gene>
    <name evidence="7" type="ORF">FZEAL_3579</name>
</gene>
<keyword evidence="6" id="KW-0732">Signal</keyword>
<dbReference type="EMBL" id="JABEYC010000235">
    <property type="protein sequence ID" value="KAF4980400.1"/>
    <property type="molecule type" value="Genomic_DNA"/>
</dbReference>
<organism evidence="7 8">
    <name type="scientific">Fusarium zealandicum</name>
    <dbReference type="NCBI Taxonomy" id="1053134"/>
    <lineage>
        <taxon>Eukaryota</taxon>
        <taxon>Fungi</taxon>
        <taxon>Dikarya</taxon>
        <taxon>Ascomycota</taxon>
        <taxon>Pezizomycotina</taxon>
        <taxon>Sordariomycetes</taxon>
        <taxon>Hypocreomycetidae</taxon>
        <taxon>Hypocreales</taxon>
        <taxon>Nectriaceae</taxon>
        <taxon>Fusarium</taxon>
        <taxon>Fusarium staphyleae species complex</taxon>
    </lineage>
</organism>
<keyword evidence="2" id="KW-0121">Carboxypeptidase</keyword>
<evidence type="ECO:0000256" key="3">
    <source>
        <dbReference type="ARBA" id="ARBA00022670"/>
    </source>
</evidence>
<dbReference type="InterPro" id="IPR001563">
    <property type="entry name" value="Peptidase_S10"/>
</dbReference>
<reference evidence="7" key="2">
    <citation type="submission" date="2020-05" db="EMBL/GenBank/DDBJ databases">
        <authorList>
            <person name="Kim H.-S."/>
            <person name="Proctor R.H."/>
            <person name="Brown D.W."/>
        </authorList>
    </citation>
    <scope>NUCLEOTIDE SEQUENCE</scope>
    <source>
        <strain evidence="7">NRRL 22465</strain>
    </source>
</reference>
<reference evidence="7" key="1">
    <citation type="journal article" date="2020" name="BMC Genomics">
        <title>Correction to: Identification and distribution of gene clusters required for synthesis of sphingolipid metabolism inhibitors in diverse species of the filamentous fungus Fusarium.</title>
        <authorList>
            <person name="Kim H.S."/>
            <person name="Lohmar J.M."/>
            <person name="Busman M."/>
            <person name="Brown D.W."/>
            <person name="Naumann T.A."/>
            <person name="Divon H.H."/>
            <person name="Lysoe E."/>
            <person name="Uhlig S."/>
            <person name="Proctor R.H."/>
        </authorList>
    </citation>
    <scope>NUCLEOTIDE SEQUENCE</scope>
    <source>
        <strain evidence="7">NRRL 22465</strain>
    </source>
</reference>
<dbReference type="PANTHER" id="PTHR11802">
    <property type="entry name" value="SERINE PROTEASE FAMILY S10 SERINE CARBOXYPEPTIDASE"/>
    <property type="match status" value="1"/>
</dbReference>